<keyword evidence="1" id="KW-0812">Transmembrane</keyword>
<dbReference type="WBParaSite" id="Pan_g23845.t1">
    <property type="protein sequence ID" value="Pan_g23845.t1"/>
    <property type="gene ID" value="Pan_g23845"/>
</dbReference>
<keyword evidence="1" id="KW-1133">Transmembrane helix</keyword>
<feature type="transmembrane region" description="Helical" evidence="1">
    <location>
        <begin position="12"/>
        <end position="35"/>
    </location>
</feature>
<dbReference type="Proteomes" id="UP000492821">
    <property type="component" value="Unassembled WGS sequence"/>
</dbReference>
<evidence type="ECO:0000256" key="1">
    <source>
        <dbReference type="SAM" id="Phobius"/>
    </source>
</evidence>
<dbReference type="AlphaFoldDB" id="A0A7E4VR60"/>
<evidence type="ECO:0000313" key="2">
    <source>
        <dbReference type="Proteomes" id="UP000492821"/>
    </source>
</evidence>
<organism evidence="2 3">
    <name type="scientific">Panagrellus redivivus</name>
    <name type="common">Microworm</name>
    <dbReference type="NCBI Taxonomy" id="6233"/>
    <lineage>
        <taxon>Eukaryota</taxon>
        <taxon>Metazoa</taxon>
        <taxon>Ecdysozoa</taxon>
        <taxon>Nematoda</taxon>
        <taxon>Chromadorea</taxon>
        <taxon>Rhabditida</taxon>
        <taxon>Tylenchina</taxon>
        <taxon>Panagrolaimomorpha</taxon>
        <taxon>Panagrolaimoidea</taxon>
        <taxon>Panagrolaimidae</taxon>
        <taxon>Panagrellus</taxon>
    </lineage>
</organism>
<keyword evidence="1" id="KW-0472">Membrane</keyword>
<reference evidence="3" key="2">
    <citation type="submission" date="2020-10" db="UniProtKB">
        <authorList>
            <consortium name="WormBaseParasite"/>
        </authorList>
    </citation>
    <scope>IDENTIFICATION</scope>
</reference>
<accession>A0A7E4VR60</accession>
<name>A0A7E4VR60_PANRE</name>
<sequence>MEPDCSANSLQILVIIAILLNIGLAFIVIVLNLGLICTLTLQKFVTTQLTAMGACFTEGLKAAEFAQLPPAAVAVIANMGGVPFAEVVRAYEKDSMERRAIVYAVMGRNSLAKRFVDDYSSKFMRQGYSSEDTILAAGR</sequence>
<reference evidence="2" key="1">
    <citation type="journal article" date="2013" name="Genetics">
        <title>The draft genome and transcriptome of Panagrellus redivivus are shaped by the harsh demands of a free-living lifestyle.</title>
        <authorList>
            <person name="Srinivasan J."/>
            <person name="Dillman A.R."/>
            <person name="Macchietto M.G."/>
            <person name="Heikkinen L."/>
            <person name="Lakso M."/>
            <person name="Fracchia K.M."/>
            <person name="Antoshechkin I."/>
            <person name="Mortazavi A."/>
            <person name="Wong G."/>
            <person name="Sternberg P.W."/>
        </authorList>
    </citation>
    <scope>NUCLEOTIDE SEQUENCE [LARGE SCALE GENOMIC DNA]</scope>
    <source>
        <strain evidence="2">MT8872</strain>
    </source>
</reference>
<keyword evidence="2" id="KW-1185">Reference proteome</keyword>
<evidence type="ECO:0000313" key="3">
    <source>
        <dbReference type="WBParaSite" id="Pan_g23845.t1"/>
    </source>
</evidence>
<proteinExistence type="predicted"/>
<protein>
    <submittedName>
        <fullName evidence="3">Annexin</fullName>
    </submittedName>
</protein>